<protein>
    <submittedName>
        <fullName evidence="1">Uncharacterized protein</fullName>
    </submittedName>
</protein>
<name>A0A835U5A7_VANPL</name>
<dbReference type="AlphaFoldDB" id="A0A835U5A7"/>
<dbReference type="EMBL" id="JADCNM010000194">
    <property type="protein sequence ID" value="KAG0449243.1"/>
    <property type="molecule type" value="Genomic_DNA"/>
</dbReference>
<evidence type="ECO:0000313" key="1">
    <source>
        <dbReference type="EMBL" id="KAG0449243.1"/>
    </source>
</evidence>
<evidence type="ECO:0000313" key="2">
    <source>
        <dbReference type="Proteomes" id="UP000639772"/>
    </source>
</evidence>
<proteinExistence type="predicted"/>
<accession>A0A835U5A7</accession>
<feature type="non-terminal residue" evidence="1">
    <location>
        <position position="1"/>
    </location>
</feature>
<dbReference type="Proteomes" id="UP000639772">
    <property type="component" value="Unassembled WGS sequence"/>
</dbReference>
<sequence>FLLCSVSKLKNSGQANVLVHRHEIFGLHRLDEFVSSPVDGKIVENVQNMMNEHVKLVCHEKKVGNDSTGGFSRRVWNAGISFASSCGT</sequence>
<gene>
    <name evidence="1" type="ORF">HPP92_027360</name>
</gene>
<comment type="caution">
    <text evidence="1">The sequence shown here is derived from an EMBL/GenBank/DDBJ whole genome shotgun (WGS) entry which is preliminary data.</text>
</comment>
<organism evidence="1 2">
    <name type="scientific">Vanilla planifolia</name>
    <name type="common">Vanilla</name>
    <dbReference type="NCBI Taxonomy" id="51239"/>
    <lineage>
        <taxon>Eukaryota</taxon>
        <taxon>Viridiplantae</taxon>
        <taxon>Streptophyta</taxon>
        <taxon>Embryophyta</taxon>
        <taxon>Tracheophyta</taxon>
        <taxon>Spermatophyta</taxon>
        <taxon>Magnoliopsida</taxon>
        <taxon>Liliopsida</taxon>
        <taxon>Asparagales</taxon>
        <taxon>Orchidaceae</taxon>
        <taxon>Vanilloideae</taxon>
        <taxon>Vanilleae</taxon>
        <taxon>Vanilla</taxon>
    </lineage>
</organism>
<reference evidence="1 2" key="1">
    <citation type="journal article" date="2020" name="Nat. Food">
        <title>A phased Vanilla planifolia genome enables genetic improvement of flavour and production.</title>
        <authorList>
            <person name="Hasing T."/>
            <person name="Tang H."/>
            <person name="Brym M."/>
            <person name="Khazi F."/>
            <person name="Huang T."/>
            <person name="Chambers A.H."/>
        </authorList>
    </citation>
    <scope>NUCLEOTIDE SEQUENCE [LARGE SCALE GENOMIC DNA]</scope>
    <source>
        <tissue evidence="1">Leaf</tissue>
    </source>
</reference>